<gene>
    <name evidence="3" type="ORF">CcCBS67573_g06924</name>
</gene>
<feature type="transmembrane region" description="Helical" evidence="2">
    <location>
        <begin position="275"/>
        <end position="298"/>
    </location>
</feature>
<feature type="compositionally biased region" description="Acidic residues" evidence="1">
    <location>
        <begin position="103"/>
        <end position="113"/>
    </location>
</feature>
<feature type="transmembrane region" description="Helical" evidence="2">
    <location>
        <begin position="304"/>
        <end position="326"/>
    </location>
</feature>
<proteinExistence type="predicted"/>
<feature type="region of interest" description="Disordered" evidence="1">
    <location>
        <begin position="159"/>
        <end position="192"/>
    </location>
</feature>
<evidence type="ECO:0000313" key="4">
    <source>
        <dbReference type="Proteomes" id="UP000320333"/>
    </source>
</evidence>
<keyword evidence="2" id="KW-1133">Transmembrane helix</keyword>
<feature type="compositionally biased region" description="Polar residues" evidence="1">
    <location>
        <begin position="80"/>
        <end position="89"/>
    </location>
</feature>
<name>A0A507EYV8_9FUNG</name>
<dbReference type="OrthoDB" id="2152106at2759"/>
<protein>
    <submittedName>
        <fullName evidence="3">Uncharacterized protein</fullName>
    </submittedName>
</protein>
<feature type="region of interest" description="Disordered" evidence="1">
    <location>
        <begin position="1"/>
        <end position="113"/>
    </location>
</feature>
<sequence length="798" mass="87272">MKDEHHRLSIAPAGGRRASIDPASTLKIPPLRFSDAGRNDNSADGDDEDQETSAISSDPGSPRLDNRRASALKKQDIASRRSSNGSQIQESRRRLSFMVMQNSDEEGNEEEEEEAVVAAVAAAAAAAAAAAVASNGARRDAPTVLVQAGPHQRAIAKFSEVPTQSAESVSESEDGSADEMTDAQGSVPEKKPSLASRISATLRAPTSNAVFAAKTSTTSELGKNGKSLNSIQSDITEDGIIFDFLRLVENWKENLMASQAYQLSLWAWESTRINIYFYTICHILILVTIVLILKFAIGAHAPNIVYYNLIHAVAGFLGKVSFAYGLRATQLISKEFTARNLIKRGKGVSLTSIAHPVPLVKLNSDEGKTLRYLFIFALALVEANVWYLGIAMEWFPSDSQLGVFPCTTMHYTKKPTFLNDLGNYLQGSSDLSMIYSYGLPLGDGLLGGLAAWPLEVPASSFTLDHPGIGYAVNSVCGDLRVAENGTENGLTQFRILQTEVWSTLFSAAILVQMPAGSHNWEEHANQDIVQECMVRYTMGDADIRFSFVADEWGGVVGSNFQSIVVDGMPEIERRKSAEIYFGRIQDAFSKDDKHEGITQWVIEATHLVLNDTSYGASQGALFANLFQWATLPDGYYHTEITWKGMAAVMAMIAHHVLLQYDDNETSTCTYTGMSGSGDIHAPDYVVVLTISAVLICLVAELAQLFWWFLLSGGGEKQDRAARLLENPMQLLYDMRAGASEIMGEMSGEDQSSAAVKRHYEDVVVRFGESRQTRPNPIGMLILGQPGEVMAMNDKREYF</sequence>
<comment type="caution">
    <text evidence="3">The sequence shown here is derived from an EMBL/GenBank/DDBJ whole genome shotgun (WGS) entry which is preliminary data.</text>
</comment>
<evidence type="ECO:0000256" key="2">
    <source>
        <dbReference type="SAM" id="Phobius"/>
    </source>
</evidence>
<dbReference type="AlphaFoldDB" id="A0A507EYV8"/>
<feature type="compositionally biased region" description="Basic and acidic residues" evidence="1">
    <location>
        <begin position="64"/>
        <end position="79"/>
    </location>
</feature>
<keyword evidence="4" id="KW-1185">Reference proteome</keyword>
<evidence type="ECO:0000256" key="1">
    <source>
        <dbReference type="SAM" id="MobiDB-lite"/>
    </source>
</evidence>
<evidence type="ECO:0000313" key="3">
    <source>
        <dbReference type="EMBL" id="TPX69193.1"/>
    </source>
</evidence>
<accession>A0A507EYV8</accession>
<dbReference type="Proteomes" id="UP000320333">
    <property type="component" value="Unassembled WGS sequence"/>
</dbReference>
<organism evidence="3 4">
    <name type="scientific">Chytriomyces confervae</name>
    <dbReference type="NCBI Taxonomy" id="246404"/>
    <lineage>
        <taxon>Eukaryota</taxon>
        <taxon>Fungi</taxon>
        <taxon>Fungi incertae sedis</taxon>
        <taxon>Chytridiomycota</taxon>
        <taxon>Chytridiomycota incertae sedis</taxon>
        <taxon>Chytridiomycetes</taxon>
        <taxon>Chytridiales</taxon>
        <taxon>Chytriomycetaceae</taxon>
        <taxon>Chytriomyces</taxon>
    </lineage>
</organism>
<reference evidence="3 4" key="1">
    <citation type="journal article" date="2019" name="Sci. Rep.">
        <title>Comparative genomics of chytrid fungi reveal insights into the obligate biotrophic and pathogenic lifestyle of Synchytrium endobioticum.</title>
        <authorList>
            <person name="van de Vossenberg B.T.L.H."/>
            <person name="Warris S."/>
            <person name="Nguyen H.D.T."/>
            <person name="van Gent-Pelzer M.P.E."/>
            <person name="Joly D.L."/>
            <person name="van de Geest H.C."/>
            <person name="Bonants P.J.M."/>
            <person name="Smith D.S."/>
            <person name="Levesque C.A."/>
            <person name="van der Lee T.A.J."/>
        </authorList>
    </citation>
    <scope>NUCLEOTIDE SEQUENCE [LARGE SCALE GENOMIC DNA]</scope>
    <source>
        <strain evidence="3 4">CBS 675.73</strain>
    </source>
</reference>
<dbReference type="EMBL" id="QEAP01000324">
    <property type="protein sequence ID" value="TPX69193.1"/>
    <property type="molecule type" value="Genomic_DNA"/>
</dbReference>
<keyword evidence="2" id="KW-0812">Transmembrane</keyword>
<keyword evidence="2" id="KW-0472">Membrane</keyword>
<feature type="compositionally biased region" description="Acidic residues" evidence="1">
    <location>
        <begin position="170"/>
        <end position="181"/>
    </location>
</feature>